<dbReference type="RefSeq" id="WP_109966990.1">
    <property type="nucleotide sequence ID" value="NZ_CP176093.1"/>
</dbReference>
<proteinExistence type="predicted"/>
<comment type="caution">
    <text evidence="7">The sequence shown here is derived from an EMBL/GenBank/DDBJ whole genome shotgun (WGS) entry which is preliminary data.</text>
</comment>
<dbReference type="GO" id="GO:0005886">
    <property type="term" value="C:plasma membrane"/>
    <property type="evidence" value="ECO:0007669"/>
    <property type="project" value="UniProtKB-SubCell"/>
</dbReference>
<keyword evidence="2" id="KW-1003">Cell membrane</keyword>
<dbReference type="EMBL" id="QGMY01000002">
    <property type="protein sequence ID" value="PWR73709.1"/>
    <property type="molecule type" value="Genomic_DNA"/>
</dbReference>
<dbReference type="Pfam" id="PF06146">
    <property type="entry name" value="PsiE"/>
    <property type="match status" value="1"/>
</dbReference>
<keyword evidence="4 6" id="KW-1133">Transmembrane helix</keyword>
<reference evidence="7 8" key="1">
    <citation type="submission" date="2018-05" db="EMBL/GenBank/DDBJ databases">
        <title>Draft genome of Methanospirillum lacunae Ki8-1.</title>
        <authorList>
            <person name="Dueholm M.S."/>
            <person name="Nielsen P.H."/>
            <person name="Bakmann L.F."/>
            <person name="Otzen D.E."/>
        </authorList>
    </citation>
    <scope>NUCLEOTIDE SEQUENCE [LARGE SCALE GENOMIC DNA]</scope>
    <source>
        <strain evidence="7 8">Ki8-1</strain>
    </source>
</reference>
<dbReference type="AlphaFoldDB" id="A0A2V2N1V2"/>
<name>A0A2V2N1V2_9EURY</name>
<feature type="transmembrane region" description="Helical" evidence="6">
    <location>
        <begin position="96"/>
        <end position="117"/>
    </location>
</feature>
<keyword evidence="8" id="KW-1185">Reference proteome</keyword>
<evidence type="ECO:0000256" key="4">
    <source>
        <dbReference type="ARBA" id="ARBA00022989"/>
    </source>
</evidence>
<feature type="transmembrane region" description="Helical" evidence="6">
    <location>
        <begin position="123"/>
        <end position="142"/>
    </location>
</feature>
<evidence type="ECO:0000313" key="8">
    <source>
        <dbReference type="Proteomes" id="UP000245657"/>
    </source>
</evidence>
<dbReference type="OrthoDB" id="380312at2157"/>
<keyword evidence="3 6" id="KW-0812">Transmembrane</keyword>
<evidence type="ECO:0000313" key="7">
    <source>
        <dbReference type="EMBL" id="PWR73709.1"/>
    </source>
</evidence>
<evidence type="ECO:0000256" key="3">
    <source>
        <dbReference type="ARBA" id="ARBA00022692"/>
    </source>
</evidence>
<dbReference type="Proteomes" id="UP000245657">
    <property type="component" value="Unassembled WGS sequence"/>
</dbReference>
<evidence type="ECO:0000256" key="1">
    <source>
        <dbReference type="ARBA" id="ARBA00004651"/>
    </source>
</evidence>
<comment type="subcellular location">
    <subcellularLocation>
        <location evidence="1">Cell membrane</location>
        <topology evidence="1">Multi-pass membrane protein</topology>
    </subcellularLocation>
</comment>
<keyword evidence="5 6" id="KW-0472">Membrane</keyword>
<organism evidence="7 8">
    <name type="scientific">Methanospirillum lacunae</name>
    <dbReference type="NCBI Taxonomy" id="668570"/>
    <lineage>
        <taxon>Archaea</taxon>
        <taxon>Methanobacteriati</taxon>
        <taxon>Methanobacteriota</taxon>
        <taxon>Stenosarchaea group</taxon>
        <taxon>Methanomicrobia</taxon>
        <taxon>Methanomicrobiales</taxon>
        <taxon>Methanospirillaceae</taxon>
        <taxon>Methanospirillum</taxon>
    </lineage>
</organism>
<evidence type="ECO:0000256" key="5">
    <source>
        <dbReference type="ARBA" id="ARBA00023136"/>
    </source>
</evidence>
<evidence type="ECO:0000256" key="2">
    <source>
        <dbReference type="ARBA" id="ARBA00022475"/>
    </source>
</evidence>
<feature type="transmembrane region" description="Helical" evidence="6">
    <location>
        <begin position="64"/>
        <end position="84"/>
    </location>
</feature>
<dbReference type="InterPro" id="IPR020948">
    <property type="entry name" value="P_starv_induced_PsiE-like"/>
</dbReference>
<gene>
    <name evidence="7" type="ORF">DK846_00620</name>
</gene>
<feature type="transmembrane region" description="Helical" evidence="6">
    <location>
        <begin position="20"/>
        <end position="52"/>
    </location>
</feature>
<sequence>MKTLDRISSYKPEEIGWVDFIMVLLIFFSMTSFIFIGIINLFSVYLSIYVFFSGLDGPITDTRILGIISTTLLTIIIVELYITVKELKSGNIDIKLILVIGLTAIIRHFILLISQDFSEKDVFAMIGLAIVMMFFILGLWIVKSRNIDSIANIWSTHPKKG</sequence>
<evidence type="ECO:0000256" key="6">
    <source>
        <dbReference type="SAM" id="Phobius"/>
    </source>
</evidence>
<protein>
    <submittedName>
        <fullName evidence="7">Uncharacterized protein</fullName>
    </submittedName>
</protein>
<accession>A0A2V2N1V2</accession>
<dbReference type="GeneID" id="97549027"/>